<feature type="transmembrane region" description="Helical" evidence="2">
    <location>
        <begin position="39"/>
        <end position="59"/>
    </location>
</feature>
<gene>
    <name evidence="3" type="ORF">CLUG_00379</name>
</gene>
<evidence type="ECO:0000313" key="3">
    <source>
        <dbReference type="EMBL" id="EEQ36256.1"/>
    </source>
</evidence>
<accession>C4XWQ6</accession>
<evidence type="ECO:0000256" key="2">
    <source>
        <dbReference type="SAM" id="Phobius"/>
    </source>
</evidence>
<dbReference type="Proteomes" id="UP000007703">
    <property type="component" value="Unassembled WGS sequence"/>
</dbReference>
<keyword evidence="2" id="KW-0812">Transmembrane</keyword>
<feature type="transmembrane region" description="Helical" evidence="2">
    <location>
        <begin position="6"/>
        <end position="27"/>
    </location>
</feature>
<name>C4XWQ6_CLAL4</name>
<dbReference type="EMBL" id="CH408076">
    <property type="protein sequence ID" value="EEQ36256.1"/>
    <property type="molecule type" value="Genomic_DNA"/>
</dbReference>
<dbReference type="AlphaFoldDB" id="C4XWQ6"/>
<keyword evidence="2" id="KW-0472">Membrane</keyword>
<evidence type="ECO:0000256" key="1">
    <source>
        <dbReference type="SAM" id="MobiDB-lite"/>
    </source>
</evidence>
<organism evidence="3 4">
    <name type="scientific">Clavispora lusitaniae (strain ATCC 42720)</name>
    <name type="common">Yeast</name>
    <name type="synonym">Candida lusitaniae</name>
    <dbReference type="NCBI Taxonomy" id="306902"/>
    <lineage>
        <taxon>Eukaryota</taxon>
        <taxon>Fungi</taxon>
        <taxon>Dikarya</taxon>
        <taxon>Ascomycota</taxon>
        <taxon>Saccharomycotina</taxon>
        <taxon>Pichiomycetes</taxon>
        <taxon>Metschnikowiaceae</taxon>
        <taxon>Clavispora</taxon>
    </lineage>
</organism>
<dbReference type="InParanoid" id="C4XWQ6"/>
<protein>
    <submittedName>
        <fullName evidence="3">Uncharacterized protein</fullName>
    </submittedName>
</protein>
<feature type="region of interest" description="Disordered" evidence="1">
    <location>
        <begin position="151"/>
        <end position="174"/>
    </location>
</feature>
<reference evidence="3 4" key="1">
    <citation type="journal article" date="2009" name="Nature">
        <title>Evolution of pathogenicity and sexual reproduction in eight Candida genomes.</title>
        <authorList>
            <person name="Butler G."/>
            <person name="Rasmussen M.D."/>
            <person name="Lin M.F."/>
            <person name="Santos M.A."/>
            <person name="Sakthikumar S."/>
            <person name="Munro C.A."/>
            <person name="Rheinbay E."/>
            <person name="Grabherr M."/>
            <person name="Forche A."/>
            <person name="Reedy J.L."/>
            <person name="Agrafioti I."/>
            <person name="Arnaud M.B."/>
            <person name="Bates S."/>
            <person name="Brown A.J."/>
            <person name="Brunke S."/>
            <person name="Costanzo M.C."/>
            <person name="Fitzpatrick D.A."/>
            <person name="de Groot P.W."/>
            <person name="Harris D."/>
            <person name="Hoyer L.L."/>
            <person name="Hube B."/>
            <person name="Klis F.M."/>
            <person name="Kodira C."/>
            <person name="Lennard N."/>
            <person name="Logue M.E."/>
            <person name="Martin R."/>
            <person name="Neiman A.M."/>
            <person name="Nikolaou E."/>
            <person name="Quail M.A."/>
            <person name="Quinn J."/>
            <person name="Santos M.C."/>
            <person name="Schmitzberger F.F."/>
            <person name="Sherlock G."/>
            <person name="Shah P."/>
            <person name="Silverstein K.A."/>
            <person name="Skrzypek M.S."/>
            <person name="Soll D."/>
            <person name="Staggs R."/>
            <person name="Stansfield I."/>
            <person name="Stumpf M.P."/>
            <person name="Sudbery P.E."/>
            <person name="Srikantha T."/>
            <person name="Zeng Q."/>
            <person name="Berman J."/>
            <person name="Berriman M."/>
            <person name="Heitman J."/>
            <person name="Gow N.A."/>
            <person name="Lorenz M.C."/>
            <person name="Birren B.W."/>
            <person name="Kellis M."/>
            <person name="Cuomo C.A."/>
        </authorList>
    </citation>
    <scope>NUCLEOTIDE SEQUENCE [LARGE SCALE GENOMIC DNA]</scope>
    <source>
        <strain evidence="3 4">ATCC 42720</strain>
    </source>
</reference>
<evidence type="ECO:0000313" key="4">
    <source>
        <dbReference type="Proteomes" id="UP000007703"/>
    </source>
</evidence>
<keyword evidence="2" id="KW-1133">Transmembrane helix</keyword>
<dbReference type="HOGENOM" id="CLU_1304739_0_0_1"/>
<dbReference type="VEuPathDB" id="FungiDB:CLUG_00379"/>
<dbReference type="KEGG" id="clu:CLUG_00379"/>
<proteinExistence type="predicted"/>
<sequence>MIVFCFFSFALLRILLCESILFVLSFFRSFLFIPSLSPFLISSPFFILTYPFSLSHPYLSFLPFSFTSPVSHFLSDSQFSILFSCIRLIHFFFISSSFLLLHFFFFISSSSFLLHFFFISSLSHLYPLHHQTVRLCIIPSYFGHHCGVRGSSASSSELPRSKSGKSSSISGLDTEKSFPSSMIIWFWYIPLNASGTSDPSSCTPTRWKSMA</sequence>